<sequence length="82" mass="9257">MRVWSGVKITVVICIEAKTTMSDRETVLELVKRLPPNVSLREILREIEFIAAVKEGLEEINQGLGVSIESVEQMIEAWTTTK</sequence>
<comment type="caution">
    <text evidence="1">The sequence shown here is derived from an EMBL/GenBank/DDBJ whole genome shotgun (WGS) entry which is preliminary data.</text>
</comment>
<name>A0A2R5FVN1_NOSCO</name>
<accession>A0A2R5FVN1</accession>
<dbReference type="EMBL" id="BDUD01000002">
    <property type="protein sequence ID" value="GBG22816.1"/>
    <property type="molecule type" value="Genomic_DNA"/>
</dbReference>
<protein>
    <submittedName>
        <fullName evidence="1">Uncharacterized protein</fullName>
    </submittedName>
</protein>
<gene>
    <name evidence="1" type="ORF">NIES4072_65280</name>
</gene>
<evidence type="ECO:0000313" key="1">
    <source>
        <dbReference type="EMBL" id="GBG22816.1"/>
    </source>
</evidence>
<dbReference type="AlphaFoldDB" id="A0A2R5FVN1"/>
<dbReference type="Proteomes" id="UP000245124">
    <property type="component" value="Unassembled WGS sequence"/>
</dbReference>
<reference evidence="1 2" key="1">
    <citation type="submission" date="2017-06" db="EMBL/GenBank/DDBJ databases">
        <title>Genome sequencing of cyanobaciteial culture collection at National Institute for Environmental Studies (NIES).</title>
        <authorList>
            <person name="Hirose Y."/>
            <person name="Shimura Y."/>
            <person name="Fujisawa T."/>
            <person name="Nakamura Y."/>
            <person name="Kawachi M."/>
        </authorList>
    </citation>
    <scope>NUCLEOTIDE SEQUENCE [LARGE SCALE GENOMIC DNA]</scope>
    <source>
        <strain evidence="1 2">NIES-4072</strain>
    </source>
</reference>
<proteinExistence type="predicted"/>
<keyword evidence="2" id="KW-1185">Reference proteome</keyword>
<organism evidence="1 2">
    <name type="scientific">Nostoc commune NIES-4072</name>
    <dbReference type="NCBI Taxonomy" id="2005467"/>
    <lineage>
        <taxon>Bacteria</taxon>
        <taxon>Bacillati</taxon>
        <taxon>Cyanobacteriota</taxon>
        <taxon>Cyanophyceae</taxon>
        <taxon>Nostocales</taxon>
        <taxon>Nostocaceae</taxon>
        <taxon>Nostoc</taxon>
    </lineage>
</organism>
<evidence type="ECO:0000313" key="2">
    <source>
        <dbReference type="Proteomes" id="UP000245124"/>
    </source>
</evidence>